<protein>
    <submittedName>
        <fullName evidence="2">Uncharacterized protein</fullName>
    </submittedName>
</protein>
<accession>A0ABD2LMP8</accession>
<name>A0ABD2LMP8_9BILA</name>
<reference evidence="2 3" key="1">
    <citation type="submission" date="2024-10" db="EMBL/GenBank/DDBJ databases">
        <authorList>
            <person name="Kim D."/>
        </authorList>
    </citation>
    <scope>NUCLEOTIDE SEQUENCE [LARGE SCALE GENOMIC DNA]</scope>
    <source>
        <strain evidence="2">BH-2024</strain>
    </source>
</reference>
<evidence type="ECO:0000313" key="3">
    <source>
        <dbReference type="Proteomes" id="UP001620626"/>
    </source>
</evidence>
<dbReference type="AlphaFoldDB" id="A0ABD2LMP8"/>
<dbReference type="Proteomes" id="UP001620626">
    <property type="component" value="Unassembled WGS sequence"/>
</dbReference>
<keyword evidence="3" id="KW-1185">Reference proteome</keyword>
<gene>
    <name evidence="2" type="ORF">niasHT_002464</name>
</gene>
<sequence length="172" mass="20261">MITRSLHRNVNQRRVVGENEEQNGGNRQQNNGNNHHSEPTMEDDEIRRALLDVNGQQNEQNQQLNADEERRLLDQSNLNGLRNLGENFGWNLGNNRQNENPAHMAQRLNNFMTSTPNISPGHQARQNFNFVDNRVNRRVVERPRDARGRFIRIENNDEQECKIRRGTRKFRQ</sequence>
<proteinExistence type="predicted"/>
<organism evidence="2 3">
    <name type="scientific">Heterodera trifolii</name>
    <dbReference type="NCBI Taxonomy" id="157864"/>
    <lineage>
        <taxon>Eukaryota</taxon>
        <taxon>Metazoa</taxon>
        <taxon>Ecdysozoa</taxon>
        <taxon>Nematoda</taxon>
        <taxon>Chromadorea</taxon>
        <taxon>Rhabditida</taxon>
        <taxon>Tylenchina</taxon>
        <taxon>Tylenchomorpha</taxon>
        <taxon>Tylenchoidea</taxon>
        <taxon>Heteroderidae</taxon>
        <taxon>Heteroderinae</taxon>
        <taxon>Heterodera</taxon>
    </lineage>
</organism>
<dbReference type="EMBL" id="JBICBT010000359">
    <property type="protein sequence ID" value="KAL3116381.1"/>
    <property type="molecule type" value="Genomic_DNA"/>
</dbReference>
<feature type="compositionally biased region" description="Basic residues" evidence="1">
    <location>
        <begin position="1"/>
        <end position="11"/>
    </location>
</feature>
<evidence type="ECO:0000256" key="1">
    <source>
        <dbReference type="SAM" id="MobiDB-lite"/>
    </source>
</evidence>
<feature type="region of interest" description="Disordered" evidence="1">
    <location>
        <begin position="1"/>
        <end position="41"/>
    </location>
</feature>
<comment type="caution">
    <text evidence="2">The sequence shown here is derived from an EMBL/GenBank/DDBJ whole genome shotgun (WGS) entry which is preliminary data.</text>
</comment>
<evidence type="ECO:0000313" key="2">
    <source>
        <dbReference type="EMBL" id="KAL3116381.1"/>
    </source>
</evidence>
<feature type="compositionally biased region" description="Low complexity" evidence="1">
    <location>
        <begin position="22"/>
        <end position="34"/>
    </location>
</feature>